<keyword evidence="18" id="KW-1133">Transmembrane helix</keyword>
<evidence type="ECO:0000256" key="4">
    <source>
        <dbReference type="ARBA" id="ARBA00022448"/>
    </source>
</evidence>
<evidence type="ECO:0000256" key="5">
    <source>
        <dbReference type="ARBA" id="ARBA00022741"/>
    </source>
</evidence>
<dbReference type="InterPro" id="IPR005225">
    <property type="entry name" value="Small_GTP-bd"/>
</dbReference>
<keyword evidence="5 14" id="KW-0547">Nucleotide-binding</keyword>
<keyword evidence="20" id="KW-1185">Reference proteome</keyword>
<dbReference type="PROSITE" id="PS51422">
    <property type="entry name" value="SAR1"/>
    <property type="match status" value="1"/>
</dbReference>
<evidence type="ECO:0000256" key="9">
    <source>
        <dbReference type="ARBA" id="ARBA00022927"/>
    </source>
</evidence>
<sequence length="208" mass="23581">MSSVLQGSSCAANNYQMVFSFANWFLNMLSYLGLYNKKAKLVFLGLDNAGKTTLLHMLKDGKLVQHQPTLHPTNEEIRMGKITFSAFDLGGHKEARRIWQDYYAKCDAVIYIVDAADHERMQESAEALRELLESEELAGVPFAILGNKIDRPDACSEPQFMQMINIHTTGKQTTKEELGTTRPIEVFMCSILRKTGYAEGFRWIGQYL</sequence>
<dbReference type="CDD" id="cd00879">
    <property type="entry name" value="Sar1"/>
    <property type="match status" value="1"/>
</dbReference>
<dbReference type="Proteomes" id="UP000717585">
    <property type="component" value="Unassembled WGS sequence"/>
</dbReference>
<feature type="binding site" evidence="16">
    <location>
        <position position="69"/>
    </location>
    <ligand>
        <name>Mg(2+)</name>
        <dbReference type="ChEBI" id="CHEBI:18420"/>
    </ligand>
</feature>
<feature type="binding site" evidence="16">
    <location>
        <position position="52"/>
    </location>
    <ligand>
        <name>Mg(2+)</name>
        <dbReference type="ChEBI" id="CHEBI:18420"/>
    </ligand>
</feature>
<evidence type="ECO:0000256" key="15">
    <source>
        <dbReference type="PIRSR" id="PIRSR606689-1"/>
    </source>
</evidence>
<keyword evidence="18" id="KW-0812">Transmembrane</keyword>
<evidence type="ECO:0000313" key="20">
    <source>
        <dbReference type="Proteomes" id="UP000717585"/>
    </source>
</evidence>
<dbReference type="SMART" id="SM00177">
    <property type="entry name" value="ARF"/>
    <property type="match status" value="1"/>
</dbReference>
<feature type="binding site" evidence="15">
    <location>
        <begin position="45"/>
        <end position="52"/>
    </location>
    <ligand>
        <name>GTP</name>
        <dbReference type="ChEBI" id="CHEBI:37565"/>
    </ligand>
</feature>
<dbReference type="Pfam" id="PF00025">
    <property type="entry name" value="Arf"/>
    <property type="match status" value="1"/>
</dbReference>
<evidence type="ECO:0000256" key="8">
    <source>
        <dbReference type="ARBA" id="ARBA00022892"/>
    </source>
</evidence>
<evidence type="ECO:0000256" key="6">
    <source>
        <dbReference type="ARBA" id="ARBA00022801"/>
    </source>
</evidence>
<feature type="transmembrane region" description="Helical" evidence="18">
    <location>
        <begin position="15"/>
        <end position="34"/>
    </location>
</feature>
<evidence type="ECO:0000256" key="17">
    <source>
        <dbReference type="RuleBase" id="RU003926"/>
    </source>
</evidence>
<dbReference type="SUPFAM" id="SSF52540">
    <property type="entry name" value="P-loop containing nucleoside triphosphate hydrolases"/>
    <property type="match status" value="1"/>
</dbReference>
<evidence type="ECO:0000256" key="18">
    <source>
        <dbReference type="SAM" id="Phobius"/>
    </source>
</evidence>
<evidence type="ECO:0000256" key="1">
    <source>
        <dbReference type="ARBA" id="ARBA00004395"/>
    </source>
</evidence>
<accession>A0A8J6E2E1</accession>
<dbReference type="PANTHER" id="PTHR45684">
    <property type="entry name" value="RE74312P"/>
    <property type="match status" value="1"/>
</dbReference>
<dbReference type="GO" id="GO:0005789">
    <property type="term" value="C:endoplasmic reticulum membrane"/>
    <property type="evidence" value="ECO:0007669"/>
    <property type="project" value="UniProtKB-SubCell"/>
</dbReference>
<keyword evidence="13" id="KW-0460">Magnesium</keyword>
<keyword evidence="9 17" id="KW-0653">Protein transport</keyword>
<dbReference type="NCBIfam" id="TIGR00231">
    <property type="entry name" value="small_GTP"/>
    <property type="match status" value="1"/>
</dbReference>
<comment type="caution">
    <text evidence="19">The sequence shown here is derived from an EMBL/GenBank/DDBJ whole genome shotgun (WGS) entry which is preliminary data.</text>
</comment>
<dbReference type="GO" id="GO:0006886">
    <property type="term" value="P:intracellular protein transport"/>
    <property type="evidence" value="ECO:0007669"/>
    <property type="project" value="InterPro"/>
</dbReference>
<feature type="binding site" evidence="14">
    <location>
        <position position="48"/>
    </location>
    <ligand>
        <name>GTP</name>
        <dbReference type="ChEBI" id="CHEBI:37565"/>
    </ligand>
</feature>
<keyword evidence="10 17" id="KW-0333">Golgi apparatus</keyword>
<proteinExistence type="inferred from homology"/>
<feature type="binding site" evidence="14">
    <location>
        <position position="150"/>
    </location>
    <ligand>
        <name>GTP</name>
        <dbReference type="ChEBI" id="CHEBI:37565"/>
    </ligand>
</feature>
<dbReference type="GO" id="GO:0005525">
    <property type="term" value="F:GTP binding"/>
    <property type="evidence" value="ECO:0007669"/>
    <property type="project" value="UniProtKB-KW"/>
</dbReference>
<feature type="binding site" evidence="14">
    <location>
        <position position="191"/>
    </location>
    <ligand>
        <name>GTP</name>
        <dbReference type="ChEBI" id="CHEBI:37565"/>
    </ligand>
</feature>
<feature type="binding site" evidence="14">
    <location>
        <position position="52"/>
    </location>
    <ligand>
        <name>GTP</name>
        <dbReference type="ChEBI" id="CHEBI:37565"/>
    </ligand>
</feature>
<keyword evidence="4 17" id="KW-0813">Transport</keyword>
<feature type="binding site" evidence="15">
    <location>
        <position position="91"/>
    </location>
    <ligand>
        <name>GTP</name>
        <dbReference type="ChEBI" id="CHEBI:37565"/>
    </ligand>
</feature>
<keyword evidence="7 17" id="KW-0256">Endoplasmic reticulum</keyword>
<evidence type="ECO:0000256" key="14">
    <source>
        <dbReference type="PIRSR" id="PIRSR606687-2"/>
    </source>
</evidence>
<feature type="binding site" evidence="14">
    <location>
        <position position="50"/>
    </location>
    <ligand>
        <name>GTP</name>
        <dbReference type="ChEBI" id="CHEBI:37565"/>
    </ligand>
</feature>
<keyword evidence="13" id="KW-0479">Metal-binding</keyword>
<dbReference type="FunFam" id="3.40.50.300:FF:000161">
    <property type="entry name" value="Small COPII coat GTPase"/>
    <property type="match status" value="1"/>
</dbReference>
<comment type="subcellular location">
    <subcellularLocation>
        <location evidence="2">Endoplasmic reticulum membrane</location>
        <topology evidence="2">Peripheral membrane protein</topology>
    </subcellularLocation>
    <subcellularLocation>
        <location evidence="1">Golgi apparatus membrane</location>
        <topology evidence="1">Peripheral membrane protein</topology>
    </subcellularLocation>
</comment>
<dbReference type="GO" id="GO:0016192">
    <property type="term" value="P:vesicle-mediated transport"/>
    <property type="evidence" value="ECO:0007669"/>
    <property type="project" value="UniProtKB-KW"/>
</dbReference>
<evidence type="ECO:0000256" key="7">
    <source>
        <dbReference type="ARBA" id="ARBA00022824"/>
    </source>
</evidence>
<evidence type="ECO:0000256" key="2">
    <source>
        <dbReference type="ARBA" id="ARBA00004406"/>
    </source>
</evidence>
<keyword evidence="6" id="KW-0378">Hydrolase</keyword>
<feature type="binding site" evidence="15">
    <location>
        <begin position="147"/>
        <end position="150"/>
    </location>
    <ligand>
        <name>GTP</name>
        <dbReference type="ChEBI" id="CHEBI:37565"/>
    </ligand>
</feature>
<dbReference type="PROSITE" id="PS51417">
    <property type="entry name" value="ARF"/>
    <property type="match status" value="1"/>
</dbReference>
<dbReference type="OrthoDB" id="2011769at2759"/>
<dbReference type="SMART" id="SM00178">
    <property type="entry name" value="SAR"/>
    <property type="match status" value="1"/>
</dbReference>
<dbReference type="GO" id="GO:0000139">
    <property type="term" value="C:Golgi membrane"/>
    <property type="evidence" value="ECO:0007669"/>
    <property type="project" value="UniProtKB-SubCell"/>
</dbReference>
<feature type="binding site" evidence="14">
    <location>
        <position position="53"/>
    </location>
    <ligand>
        <name>GTP</name>
        <dbReference type="ChEBI" id="CHEBI:37565"/>
    </ligand>
</feature>
<feature type="binding site" evidence="14">
    <location>
        <position position="148"/>
    </location>
    <ligand>
        <name>GTP</name>
        <dbReference type="ChEBI" id="CHEBI:37565"/>
    </ligand>
</feature>
<feature type="binding site" evidence="14">
    <location>
        <position position="192"/>
    </location>
    <ligand>
        <name>GTP</name>
        <dbReference type="ChEBI" id="CHEBI:37565"/>
    </ligand>
</feature>
<dbReference type="InterPro" id="IPR006689">
    <property type="entry name" value="Small_GTPase_ARF/SAR"/>
</dbReference>
<feature type="binding site" evidence="13">
    <location>
        <position position="47"/>
    </location>
    <ligand>
        <name>Mg(2+)</name>
        <dbReference type="ChEBI" id="CHEBI:18420"/>
    </ligand>
</feature>
<feature type="binding site" evidence="14">
    <location>
        <position position="51"/>
    </location>
    <ligand>
        <name>GTP</name>
        <dbReference type="ChEBI" id="CHEBI:37565"/>
    </ligand>
</feature>
<protein>
    <submittedName>
        <fullName evidence="19">Secretion Associated Ras Related GTPase 1, A (SAR1A)</fullName>
    </submittedName>
</protein>
<keyword evidence="12 18" id="KW-0472">Membrane</keyword>
<comment type="similarity">
    <text evidence="3 17">Belongs to the small GTPase superfamily. SAR1 family.</text>
</comment>
<evidence type="ECO:0000256" key="11">
    <source>
        <dbReference type="ARBA" id="ARBA00023134"/>
    </source>
</evidence>
<dbReference type="PRINTS" id="PR00328">
    <property type="entry name" value="SAR1GTPBP"/>
</dbReference>
<evidence type="ECO:0000313" key="19">
    <source>
        <dbReference type="EMBL" id="KAG9391792.1"/>
    </source>
</evidence>
<evidence type="ECO:0000256" key="3">
    <source>
        <dbReference type="ARBA" id="ARBA00007507"/>
    </source>
</evidence>
<reference evidence="19" key="1">
    <citation type="submission" date="2021-05" db="EMBL/GenBank/DDBJ databases">
        <title>A free-living protist that lacks canonical eukaryotic 1 DNA replication and segregation systems.</title>
        <authorList>
            <person name="Salas-Leiva D.E."/>
            <person name="Tromer E.C."/>
            <person name="Curtis B.A."/>
            <person name="Jerlstrom-Hultqvist J."/>
            <person name="Kolisko M."/>
            <person name="Yi Z."/>
            <person name="Salas-Leiva J.S."/>
            <person name="Gallot-Lavallee L."/>
            <person name="Kops G.J.P.L."/>
            <person name="Archibald J.M."/>
            <person name="Simpson A.G.B."/>
            <person name="Roger A.J."/>
        </authorList>
    </citation>
    <scope>NUCLEOTIDE SEQUENCE</scope>
    <source>
        <strain evidence="19">BICM</strain>
    </source>
</reference>
<dbReference type="AlphaFoldDB" id="A0A8J6E2E1"/>
<dbReference type="InterPro" id="IPR027417">
    <property type="entry name" value="P-loop_NTPase"/>
</dbReference>
<gene>
    <name evidence="19" type="ORF">J8273_6571</name>
</gene>
<evidence type="ECO:0000256" key="16">
    <source>
        <dbReference type="PIRSR" id="PIRSR606689-2"/>
    </source>
</evidence>
<dbReference type="GO" id="GO:0003924">
    <property type="term" value="F:GTPase activity"/>
    <property type="evidence" value="ECO:0007669"/>
    <property type="project" value="InterPro"/>
</dbReference>
<dbReference type="EMBL" id="JAHDYR010000053">
    <property type="protein sequence ID" value="KAG9391792.1"/>
    <property type="molecule type" value="Genomic_DNA"/>
</dbReference>
<keyword evidence="11 15" id="KW-0342">GTP-binding</keyword>
<dbReference type="Gene3D" id="3.40.50.300">
    <property type="entry name" value="P-loop containing nucleotide triphosphate hydrolases"/>
    <property type="match status" value="1"/>
</dbReference>
<keyword evidence="8 17" id="KW-0931">ER-Golgi transport</keyword>
<dbReference type="InterPro" id="IPR006687">
    <property type="entry name" value="Small_GTPase_SAR1"/>
</dbReference>
<organism evidence="19 20">
    <name type="scientific">Carpediemonas membranifera</name>
    <dbReference type="NCBI Taxonomy" id="201153"/>
    <lineage>
        <taxon>Eukaryota</taxon>
        <taxon>Metamonada</taxon>
        <taxon>Carpediemonas-like organisms</taxon>
        <taxon>Carpediemonas</taxon>
    </lineage>
</organism>
<evidence type="ECO:0000256" key="13">
    <source>
        <dbReference type="PIRSR" id="PIRSR606687-1"/>
    </source>
</evidence>
<evidence type="ECO:0000256" key="10">
    <source>
        <dbReference type="ARBA" id="ARBA00023034"/>
    </source>
</evidence>
<evidence type="ECO:0000256" key="12">
    <source>
        <dbReference type="ARBA" id="ARBA00023136"/>
    </source>
</evidence>
<feature type="binding site" evidence="14">
    <location>
        <position position="147"/>
    </location>
    <ligand>
        <name>GTP</name>
        <dbReference type="ChEBI" id="CHEBI:37565"/>
    </ligand>
</feature>
<dbReference type="GO" id="GO:0046872">
    <property type="term" value="F:metal ion binding"/>
    <property type="evidence" value="ECO:0007669"/>
    <property type="project" value="UniProtKB-KW"/>
</dbReference>
<name>A0A8J6E2E1_9EUKA</name>